<comment type="caution">
    <text evidence="1">The sequence shown here is derived from an EMBL/GenBank/DDBJ whole genome shotgun (WGS) entry which is preliminary data.</text>
</comment>
<accession>A0A8J6ZLD9</accession>
<evidence type="ECO:0000313" key="1">
    <source>
        <dbReference type="EMBL" id="MBE9020931.1"/>
    </source>
</evidence>
<name>A0A8J6ZLD9_DESMC</name>
<dbReference type="Proteomes" id="UP000622533">
    <property type="component" value="Unassembled WGS sequence"/>
</dbReference>
<evidence type="ECO:0000313" key="2">
    <source>
        <dbReference type="Proteomes" id="UP000622533"/>
    </source>
</evidence>
<sequence>MKPIMNKLTLGAITSATFVSLFIAAPSYGISINDFFSSIVSDLQGEVSEIQTWAKDEINSGWADIKENASAAINSSIGQLGAPDPIASAEQLKNTLKDDYSYPVAQEKAQKLERNLALASVASVVSEKGQQQTQEKIDTTAQIVKLAKDISDEAQNMDASQNVLKAIAAQNGLIVSMLAQQRTDSLSARQDNAYSNLMLTQVADHLDSQRKKENSEEDGRLSLVHEVILNARLDPTSAD</sequence>
<dbReference type="AlphaFoldDB" id="A0A8J6ZLD9"/>
<protein>
    <submittedName>
        <fullName evidence="1">Uncharacterized protein</fullName>
    </submittedName>
</protein>
<gene>
    <name evidence="1" type="ORF">IQ276_00185</name>
</gene>
<dbReference type="EMBL" id="JADEXS010000001">
    <property type="protein sequence ID" value="MBE9020931.1"/>
    <property type="molecule type" value="Genomic_DNA"/>
</dbReference>
<proteinExistence type="predicted"/>
<organism evidence="1 2">
    <name type="scientific">Desmonostoc muscorum LEGE 12446</name>
    <dbReference type="NCBI Taxonomy" id="1828758"/>
    <lineage>
        <taxon>Bacteria</taxon>
        <taxon>Bacillati</taxon>
        <taxon>Cyanobacteriota</taxon>
        <taxon>Cyanophyceae</taxon>
        <taxon>Nostocales</taxon>
        <taxon>Nostocaceae</taxon>
        <taxon>Desmonostoc</taxon>
    </lineage>
</organism>
<keyword evidence="2" id="KW-1185">Reference proteome</keyword>
<reference evidence="1" key="1">
    <citation type="submission" date="2020-10" db="EMBL/GenBank/DDBJ databases">
        <authorList>
            <person name="Castelo-Branco R."/>
            <person name="Eusebio N."/>
            <person name="Adriana R."/>
            <person name="Vieira A."/>
            <person name="Brugerolle De Fraissinette N."/>
            <person name="Rezende De Castro R."/>
            <person name="Schneider M.P."/>
            <person name="Vasconcelos V."/>
            <person name="Leao P.N."/>
        </authorList>
    </citation>
    <scope>NUCLEOTIDE SEQUENCE</scope>
    <source>
        <strain evidence="1">LEGE 12446</strain>
    </source>
</reference>